<comment type="caution">
    <text evidence="1">The sequence shown here is derived from an EMBL/GenBank/DDBJ whole genome shotgun (WGS) entry which is preliminary data.</text>
</comment>
<name>A0A2S8Q1W8_9GAMM</name>
<dbReference type="EMBL" id="PUWT01000027">
    <property type="protein sequence ID" value="PQQ25860.1"/>
    <property type="molecule type" value="Genomic_DNA"/>
</dbReference>
<protein>
    <submittedName>
        <fullName evidence="1">Uncharacterized protein</fullName>
    </submittedName>
</protein>
<proteinExistence type="predicted"/>
<evidence type="ECO:0000313" key="1">
    <source>
        <dbReference type="EMBL" id="PQQ25860.1"/>
    </source>
</evidence>
<accession>A0A2S8Q1W8</accession>
<reference evidence="1 2" key="1">
    <citation type="submission" date="2018-02" db="EMBL/GenBank/DDBJ databases">
        <title>Five New Genomes of Indian Photorhabdus Isolates TSA.</title>
        <authorList>
            <person name="Dubay B."/>
            <person name="Somvanshi V.S."/>
        </authorList>
    </citation>
    <scope>NUCLEOTIDE SEQUENCE [LARGE SCALE GENOMIC DNA]</scope>
    <source>
        <strain evidence="1 2">H1</strain>
    </source>
</reference>
<keyword evidence="2" id="KW-1185">Reference proteome</keyword>
<sequence length="61" mass="7132">MGKQAVFTMKLESDLREYKYRTFLQEKVDIARQSVKEGNGVEHSDVQAIFAARREQVKSRK</sequence>
<gene>
    <name evidence="1" type="ORF">C6H66_11195</name>
</gene>
<evidence type="ECO:0000313" key="2">
    <source>
        <dbReference type="Proteomes" id="UP000239550"/>
    </source>
</evidence>
<dbReference type="AlphaFoldDB" id="A0A2S8Q1W8"/>
<dbReference type="RefSeq" id="WP_105395626.1">
    <property type="nucleotide sequence ID" value="NZ_CAWNTA010000076.1"/>
</dbReference>
<organism evidence="1 2">
    <name type="scientific">Photorhabdus hindustanensis</name>
    <dbReference type="NCBI Taxonomy" id="2918802"/>
    <lineage>
        <taxon>Bacteria</taxon>
        <taxon>Pseudomonadati</taxon>
        <taxon>Pseudomonadota</taxon>
        <taxon>Gammaproteobacteria</taxon>
        <taxon>Enterobacterales</taxon>
        <taxon>Morganellaceae</taxon>
        <taxon>Photorhabdus</taxon>
    </lineage>
</organism>
<dbReference type="Proteomes" id="UP000239550">
    <property type="component" value="Unassembled WGS sequence"/>
</dbReference>